<dbReference type="EMBL" id="JBBPFD010000022">
    <property type="protein sequence ID" value="KAK7881473.1"/>
    <property type="molecule type" value="Genomic_DNA"/>
</dbReference>
<evidence type="ECO:0000256" key="10">
    <source>
        <dbReference type="RuleBase" id="RU000304"/>
    </source>
</evidence>
<organism evidence="12 13">
    <name type="scientific">Mugilogobius chulae</name>
    <name type="common">yellowstripe goby</name>
    <dbReference type="NCBI Taxonomy" id="88201"/>
    <lineage>
        <taxon>Eukaryota</taxon>
        <taxon>Metazoa</taxon>
        <taxon>Chordata</taxon>
        <taxon>Craniata</taxon>
        <taxon>Vertebrata</taxon>
        <taxon>Euteleostomi</taxon>
        <taxon>Actinopterygii</taxon>
        <taxon>Neopterygii</taxon>
        <taxon>Teleostei</taxon>
        <taxon>Neoteleostei</taxon>
        <taxon>Acanthomorphata</taxon>
        <taxon>Gobiaria</taxon>
        <taxon>Gobiiformes</taxon>
        <taxon>Gobioidei</taxon>
        <taxon>Gobiidae</taxon>
        <taxon>Gobionellinae</taxon>
        <taxon>Mugilogobius</taxon>
    </lineage>
</organism>
<dbReference type="PROSITE" id="PS00108">
    <property type="entry name" value="PROTEIN_KINASE_ST"/>
    <property type="match status" value="1"/>
</dbReference>
<keyword evidence="2 10" id="KW-0723">Serine/threonine-protein kinase</keyword>
<reference evidence="13" key="1">
    <citation type="submission" date="2024-04" db="EMBL/GenBank/DDBJ databases">
        <title>Salinicola lusitanus LLJ914,a marine bacterium isolated from the Okinawa Trough.</title>
        <authorList>
            <person name="Li J."/>
        </authorList>
    </citation>
    <scope>NUCLEOTIDE SEQUENCE [LARGE SCALE GENOMIC DNA]</scope>
</reference>
<dbReference type="PANTHER" id="PTHR44329:SF285">
    <property type="entry name" value="V-MOS MOLONEY MURINE SARCOMA VIRAL ONCO HOMOLOG"/>
    <property type="match status" value="1"/>
</dbReference>
<dbReference type="InterPro" id="IPR011009">
    <property type="entry name" value="Kinase-like_dom_sf"/>
</dbReference>
<keyword evidence="4 9" id="KW-0547">Nucleotide-binding</keyword>
<protein>
    <recommendedName>
        <fullName evidence="1">non-specific serine/threonine protein kinase</fullName>
        <ecNumber evidence="1">2.7.11.1</ecNumber>
    </recommendedName>
</protein>
<dbReference type="EC" id="2.7.11.1" evidence="1"/>
<dbReference type="InterPro" id="IPR051681">
    <property type="entry name" value="Ser/Thr_Kinases-Pseudokinases"/>
</dbReference>
<keyword evidence="3" id="KW-0808">Transferase</keyword>
<sequence>MSESCSGPSFCFLWALRHRRPEQTKREGSASSHGAARCLGTGLICSCNGGGLFCCEHTGAMPSPIPASRLLPKDLFPSVDAGACSSPLFKHGSTLHIPAPRLGRCSRPWSSVILWPELRAVGPVGSGGFGSVFKAEYLGQNVAFKRVNRSTKNRLASRHSFWAELNAAHLRHRNIVRVLAASTCVPVEPWYEGCLGTVLMELCVSDLQQMIYGADPLEESRCLRYASDVAHGLRFLHAHGVLHLDIKPANLLLSQDDVVKIADFGCSLKLESGSESAAVSPQLCHVGGTFTHRAPELLKGEPVSAKADVYSFSITLWQLLSREQPYTGDRQHIIYSVVAHELRPSLCAAAVFSGARGQVYKALLSRCWSALPQDRPTSEELLELLPRVQDT</sequence>
<gene>
    <name evidence="12" type="ORF">WMY93_029882</name>
</gene>
<evidence type="ECO:0000256" key="4">
    <source>
        <dbReference type="ARBA" id="ARBA00022741"/>
    </source>
</evidence>
<evidence type="ECO:0000256" key="7">
    <source>
        <dbReference type="ARBA" id="ARBA00047899"/>
    </source>
</evidence>
<dbReference type="PANTHER" id="PTHR44329">
    <property type="entry name" value="SERINE/THREONINE-PROTEIN KINASE TNNI3K-RELATED"/>
    <property type="match status" value="1"/>
</dbReference>
<accession>A0AAW0MY73</accession>
<evidence type="ECO:0000256" key="9">
    <source>
        <dbReference type="PROSITE-ProRule" id="PRU10141"/>
    </source>
</evidence>
<feature type="domain" description="Protein kinase" evidence="11">
    <location>
        <begin position="118"/>
        <end position="388"/>
    </location>
</feature>
<keyword evidence="13" id="KW-1185">Reference proteome</keyword>
<comment type="similarity">
    <text evidence="10">Belongs to the protein kinase superfamily.</text>
</comment>
<dbReference type="PROSITE" id="PS00107">
    <property type="entry name" value="PROTEIN_KINASE_ATP"/>
    <property type="match status" value="1"/>
</dbReference>
<dbReference type="SUPFAM" id="SSF56112">
    <property type="entry name" value="Protein kinase-like (PK-like)"/>
    <property type="match status" value="1"/>
</dbReference>
<evidence type="ECO:0000256" key="8">
    <source>
        <dbReference type="ARBA" id="ARBA00048679"/>
    </source>
</evidence>
<dbReference type="Proteomes" id="UP001460270">
    <property type="component" value="Unassembled WGS sequence"/>
</dbReference>
<dbReference type="GO" id="GO:0004674">
    <property type="term" value="F:protein serine/threonine kinase activity"/>
    <property type="evidence" value="ECO:0007669"/>
    <property type="project" value="UniProtKB-KW"/>
</dbReference>
<comment type="catalytic activity">
    <reaction evidence="8">
        <text>L-seryl-[protein] + ATP = O-phospho-L-seryl-[protein] + ADP + H(+)</text>
        <dbReference type="Rhea" id="RHEA:17989"/>
        <dbReference type="Rhea" id="RHEA-COMP:9863"/>
        <dbReference type="Rhea" id="RHEA-COMP:11604"/>
        <dbReference type="ChEBI" id="CHEBI:15378"/>
        <dbReference type="ChEBI" id="CHEBI:29999"/>
        <dbReference type="ChEBI" id="CHEBI:30616"/>
        <dbReference type="ChEBI" id="CHEBI:83421"/>
        <dbReference type="ChEBI" id="CHEBI:456216"/>
        <dbReference type="EC" id="2.7.11.1"/>
    </reaction>
</comment>
<dbReference type="AlphaFoldDB" id="A0AAW0MY73"/>
<evidence type="ECO:0000256" key="3">
    <source>
        <dbReference type="ARBA" id="ARBA00022679"/>
    </source>
</evidence>
<evidence type="ECO:0000259" key="11">
    <source>
        <dbReference type="PROSITE" id="PS50011"/>
    </source>
</evidence>
<dbReference type="InterPro" id="IPR017441">
    <property type="entry name" value="Protein_kinase_ATP_BS"/>
</dbReference>
<dbReference type="Gene3D" id="1.10.510.10">
    <property type="entry name" value="Transferase(Phosphotransferase) domain 1"/>
    <property type="match status" value="1"/>
</dbReference>
<dbReference type="GO" id="GO:0005524">
    <property type="term" value="F:ATP binding"/>
    <property type="evidence" value="ECO:0007669"/>
    <property type="project" value="UniProtKB-UniRule"/>
</dbReference>
<comment type="caution">
    <text evidence="12">The sequence shown here is derived from an EMBL/GenBank/DDBJ whole genome shotgun (WGS) entry which is preliminary data.</text>
</comment>
<keyword evidence="5" id="KW-0418">Kinase</keyword>
<dbReference type="CDD" id="cd13979">
    <property type="entry name" value="STKc_Mos"/>
    <property type="match status" value="1"/>
</dbReference>
<evidence type="ECO:0000256" key="1">
    <source>
        <dbReference type="ARBA" id="ARBA00012513"/>
    </source>
</evidence>
<dbReference type="FunFam" id="3.30.200.20:FF:000316">
    <property type="entry name" value="Proto-oncogene serine/threonine-protein kinase mos"/>
    <property type="match status" value="1"/>
</dbReference>
<dbReference type="InterPro" id="IPR000719">
    <property type="entry name" value="Prot_kinase_dom"/>
</dbReference>
<dbReference type="Pfam" id="PF00069">
    <property type="entry name" value="Pkinase"/>
    <property type="match status" value="1"/>
</dbReference>
<evidence type="ECO:0000256" key="5">
    <source>
        <dbReference type="ARBA" id="ARBA00022777"/>
    </source>
</evidence>
<dbReference type="PROSITE" id="PS50011">
    <property type="entry name" value="PROTEIN_KINASE_DOM"/>
    <property type="match status" value="1"/>
</dbReference>
<dbReference type="FunFam" id="1.10.510.10:FF:000490">
    <property type="entry name" value="Proto-oncogene serine/threonine-protein kinase mos"/>
    <property type="match status" value="1"/>
</dbReference>
<evidence type="ECO:0000313" key="13">
    <source>
        <dbReference type="Proteomes" id="UP001460270"/>
    </source>
</evidence>
<evidence type="ECO:0000313" key="12">
    <source>
        <dbReference type="EMBL" id="KAK7881473.1"/>
    </source>
</evidence>
<comment type="catalytic activity">
    <reaction evidence="7">
        <text>L-threonyl-[protein] + ATP = O-phospho-L-threonyl-[protein] + ADP + H(+)</text>
        <dbReference type="Rhea" id="RHEA:46608"/>
        <dbReference type="Rhea" id="RHEA-COMP:11060"/>
        <dbReference type="Rhea" id="RHEA-COMP:11605"/>
        <dbReference type="ChEBI" id="CHEBI:15378"/>
        <dbReference type="ChEBI" id="CHEBI:30013"/>
        <dbReference type="ChEBI" id="CHEBI:30616"/>
        <dbReference type="ChEBI" id="CHEBI:61977"/>
        <dbReference type="ChEBI" id="CHEBI:456216"/>
        <dbReference type="EC" id="2.7.11.1"/>
    </reaction>
</comment>
<proteinExistence type="inferred from homology"/>
<dbReference type="SMART" id="SM00220">
    <property type="entry name" value="S_TKc"/>
    <property type="match status" value="1"/>
</dbReference>
<evidence type="ECO:0000256" key="6">
    <source>
        <dbReference type="ARBA" id="ARBA00022840"/>
    </source>
</evidence>
<dbReference type="InterPro" id="IPR008271">
    <property type="entry name" value="Ser/Thr_kinase_AS"/>
</dbReference>
<dbReference type="Gene3D" id="3.30.200.20">
    <property type="entry name" value="Phosphorylase Kinase, domain 1"/>
    <property type="match status" value="1"/>
</dbReference>
<feature type="binding site" evidence="9">
    <location>
        <position position="145"/>
    </location>
    <ligand>
        <name>ATP</name>
        <dbReference type="ChEBI" id="CHEBI:30616"/>
    </ligand>
</feature>
<name>A0AAW0MY73_9GOBI</name>
<evidence type="ECO:0000256" key="2">
    <source>
        <dbReference type="ARBA" id="ARBA00022527"/>
    </source>
</evidence>
<keyword evidence="6 9" id="KW-0067">ATP-binding</keyword>